<dbReference type="OrthoDB" id="191139at2759"/>
<dbReference type="InterPro" id="IPR002347">
    <property type="entry name" value="SDR_fam"/>
</dbReference>
<reference evidence="4" key="1">
    <citation type="journal article" date="2021" name="Nat. Commun.">
        <title>Genetic determinants of endophytism in the Arabidopsis root mycobiome.</title>
        <authorList>
            <person name="Mesny F."/>
            <person name="Miyauchi S."/>
            <person name="Thiergart T."/>
            <person name="Pickel B."/>
            <person name="Atanasova L."/>
            <person name="Karlsson M."/>
            <person name="Huettel B."/>
            <person name="Barry K.W."/>
            <person name="Haridas S."/>
            <person name="Chen C."/>
            <person name="Bauer D."/>
            <person name="Andreopoulos W."/>
            <person name="Pangilinan J."/>
            <person name="LaButti K."/>
            <person name="Riley R."/>
            <person name="Lipzen A."/>
            <person name="Clum A."/>
            <person name="Drula E."/>
            <person name="Henrissat B."/>
            <person name="Kohler A."/>
            <person name="Grigoriev I.V."/>
            <person name="Martin F.M."/>
            <person name="Hacquard S."/>
        </authorList>
    </citation>
    <scope>NUCLEOTIDE SEQUENCE</scope>
    <source>
        <strain evidence="4">MPI-CAGE-AT-0021</strain>
    </source>
</reference>
<comment type="caution">
    <text evidence="4">The sequence shown here is derived from an EMBL/GenBank/DDBJ whole genome shotgun (WGS) entry which is preliminary data.</text>
</comment>
<dbReference type="Pfam" id="PF00106">
    <property type="entry name" value="adh_short"/>
    <property type="match status" value="1"/>
</dbReference>
<evidence type="ECO:0000313" key="4">
    <source>
        <dbReference type="EMBL" id="KAH7129348.1"/>
    </source>
</evidence>
<dbReference type="PRINTS" id="PR00081">
    <property type="entry name" value="GDHRDH"/>
</dbReference>
<accession>A0A9P9INQ8</accession>
<dbReference type="InterPro" id="IPR036291">
    <property type="entry name" value="NAD(P)-bd_dom_sf"/>
</dbReference>
<sequence>MTSVRTQVCPPSPAFTEESLPLLSSRVYIITGATSGVGLELAKMLYSKSATVYIAARNAARIASSIQAIKELFPESAGRLETMQIDLSDLQSIAPAAELFKRMESRLDGLVLNAAVMTPPDGSKSQQGHELQMATNCLGGYTLLRHLEDALVSTVSIAERASVRVLWLASTLQPGTPMIGIPKGGGIVWDENKSEPAVRKNQMENYMMTKVGNAFLAHDTAMRLGTHGVISVSINPGLIKTELQRHMPGPAAIVTGLVFKPAKFGAYSELFALLSQDITPDNNGSFIIPWGRFGEFHSEIESALKTREKGGTDVAKRFVDFCERETKVYQ</sequence>
<evidence type="ECO:0000313" key="5">
    <source>
        <dbReference type="Proteomes" id="UP000717696"/>
    </source>
</evidence>
<organism evidence="4 5">
    <name type="scientific">Dactylonectria estremocensis</name>
    <dbReference type="NCBI Taxonomy" id="1079267"/>
    <lineage>
        <taxon>Eukaryota</taxon>
        <taxon>Fungi</taxon>
        <taxon>Dikarya</taxon>
        <taxon>Ascomycota</taxon>
        <taxon>Pezizomycotina</taxon>
        <taxon>Sordariomycetes</taxon>
        <taxon>Hypocreomycetidae</taxon>
        <taxon>Hypocreales</taxon>
        <taxon>Nectriaceae</taxon>
        <taxon>Dactylonectria</taxon>
    </lineage>
</organism>
<evidence type="ECO:0000256" key="3">
    <source>
        <dbReference type="ARBA" id="ARBA00023002"/>
    </source>
</evidence>
<name>A0A9P9INQ8_9HYPO</name>
<dbReference type="Gene3D" id="3.40.50.720">
    <property type="entry name" value="NAD(P)-binding Rossmann-like Domain"/>
    <property type="match status" value="1"/>
</dbReference>
<dbReference type="Proteomes" id="UP000717696">
    <property type="component" value="Unassembled WGS sequence"/>
</dbReference>
<dbReference type="AlphaFoldDB" id="A0A9P9INQ8"/>
<proteinExistence type="inferred from homology"/>
<keyword evidence="3" id="KW-0560">Oxidoreductase</keyword>
<evidence type="ECO:0000256" key="1">
    <source>
        <dbReference type="ARBA" id="ARBA00006484"/>
    </source>
</evidence>
<comment type="similarity">
    <text evidence="1">Belongs to the short-chain dehydrogenases/reductases (SDR) family.</text>
</comment>
<gene>
    <name evidence="4" type="ORF">B0J13DRAFT_645232</name>
</gene>
<dbReference type="GO" id="GO:0016491">
    <property type="term" value="F:oxidoreductase activity"/>
    <property type="evidence" value="ECO:0007669"/>
    <property type="project" value="UniProtKB-KW"/>
</dbReference>
<dbReference type="EMBL" id="JAGMUU010000021">
    <property type="protein sequence ID" value="KAH7129348.1"/>
    <property type="molecule type" value="Genomic_DNA"/>
</dbReference>
<protein>
    <submittedName>
        <fullName evidence="4">Uncharacterized protein</fullName>
    </submittedName>
</protein>
<dbReference type="SUPFAM" id="SSF51735">
    <property type="entry name" value="NAD(P)-binding Rossmann-fold domains"/>
    <property type="match status" value="1"/>
</dbReference>
<evidence type="ECO:0000256" key="2">
    <source>
        <dbReference type="ARBA" id="ARBA00022857"/>
    </source>
</evidence>
<dbReference type="PANTHER" id="PTHR24320">
    <property type="entry name" value="RETINOL DEHYDROGENASE"/>
    <property type="match status" value="1"/>
</dbReference>
<keyword evidence="5" id="KW-1185">Reference proteome</keyword>
<dbReference type="PANTHER" id="PTHR24320:SF236">
    <property type="entry name" value="SHORT-CHAIN DEHYDROGENASE-RELATED"/>
    <property type="match status" value="1"/>
</dbReference>
<keyword evidence="2" id="KW-0521">NADP</keyword>